<dbReference type="EMBL" id="BEZZ01147756">
    <property type="protein sequence ID" value="GCC44730.1"/>
    <property type="molecule type" value="Genomic_DNA"/>
</dbReference>
<dbReference type="Proteomes" id="UP000287033">
    <property type="component" value="Unassembled WGS sequence"/>
</dbReference>
<evidence type="ECO:0000313" key="2">
    <source>
        <dbReference type="Proteomes" id="UP000287033"/>
    </source>
</evidence>
<proteinExistence type="predicted"/>
<gene>
    <name evidence="1" type="ORF">chiPu_0029079</name>
</gene>
<comment type="caution">
    <text evidence="1">The sequence shown here is derived from an EMBL/GenBank/DDBJ whole genome shotgun (WGS) entry which is preliminary data.</text>
</comment>
<accession>A0A401TPX7</accession>
<protein>
    <submittedName>
        <fullName evidence="1">Uncharacterized protein</fullName>
    </submittedName>
</protein>
<sequence length="79" mass="8617">MARALWLSLTERPWGGVNGRGSGRGWSWGWGVPYGRSCGRLLLVTVPRALSTLTSSPVKLASLPDLPWLREAVDRGQPC</sequence>
<organism evidence="1 2">
    <name type="scientific">Chiloscyllium punctatum</name>
    <name type="common">Brownbanded bambooshark</name>
    <name type="synonym">Hemiscyllium punctatum</name>
    <dbReference type="NCBI Taxonomy" id="137246"/>
    <lineage>
        <taxon>Eukaryota</taxon>
        <taxon>Metazoa</taxon>
        <taxon>Chordata</taxon>
        <taxon>Craniata</taxon>
        <taxon>Vertebrata</taxon>
        <taxon>Chondrichthyes</taxon>
        <taxon>Elasmobranchii</taxon>
        <taxon>Galeomorphii</taxon>
        <taxon>Galeoidea</taxon>
        <taxon>Orectolobiformes</taxon>
        <taxon>Hemiscylliidae</taxon>
        <taxon>Chiloscyllium</taxon>
    </lineage>
</organism>
<reference evidence="1 2" key="1">
    <citation type="journal article" date="2018" name="Nat. Ecol. Evol.">
        <title>Shark genomes provide insights into elasmobranch evolution and the origin of vertebrates.</title>
        <authorList>
            <person name="Hara Y"/>
            <person name="Yamaguchi K"/>
            <person name="Onimaru K"/>
            <person name="Kadota M"/>
            <person name="Koyanagi M"/>
            <person name="Keeley SD"/>
            <person name="Tatsumi K"/>
            <person name="Tanaka K"/>
            <person name="Motone F"/>
            <person name="Kageyama Y"/>
            <person name="Nozu R"/>
            <person name="Adachi N"/>
            <person name="Nishimura O"/>
            <person name="Nakagawa R"/>
            <person name="Tanegashima C"/>
            <person name="Kiyatake I"/>
            <person name="Matsumoto R"/>
            <person name="Murakumo K"/>
            <person name="Nishida K"/>
            <person name="Terakita A"/>
            <person name="Kuratani S"/>
            <person name="Sato K"/>
            <person name="Hyodo S Kuraku.S."/>
        </authorList>
    </citation>
    <scope>NUCLEOTIDE SEQUENCE [LARGE SCALE GENOMIC DNA]</scope>
</reference>
<evidence type="ECO:0000313" key="1">
    <source>
        <dbReference type="EMBL" id="GCC44730.1"/>
    </source>
</evidence>
<dbReference type="AlphaFoldDB" id="A0A401TPX7"/>
<keyword evidence="2" id="KW-1185">Reference proteome</keyword>
<feature type="non-terminal residue" evidence="1">
    <location>
        <position position="79"/>
    </location>
</feature>
<name>A0A401TPX7_CHIPU</name>